<keyword evidence="1 3" id="KW-0853">WD repeat</keyword>
<evidence type="ECO:0008006" key="7">
    <source>
        <dbReference type="Google" id="ProtNLM"/>
    </source>
</evidence>
<evidence type="ECO:0000313" key="5">
    <source>
        <dbReference type="EMBL" id="KAF5853095.1"/>
    </source>
</evidence>
<proteinExistence type="predicted"/>
<reference evidence="5" key="1">
    <citation type="submission" date="2019-11" db="EMBL/GenBank/DDBJ databases">
        <title>Bipolaris sorokiniana Genome sequencing.</title>
        <authorList>
            <person name="Wang H."/>
        </authorList>
    </citation>
    <scope>NUCLEOTIDE SEQUENCE</scope>
</reference>
<dbReference type="PANTHER" id="PTHR19848:SF8">
    <property type="entry name" value="F-BOX AND WD REPEAT DOMAIN CONTAINING 7"/>
    <property type="match status" value="1"/>
</dbReference>
<dbReference type="InterPro" id="IPR036322">
    <property type="entry name" value="WD40_repeat_dom_sf"/>
</dbReference>
<keyword evidence="4" id="KW-1133">Transmembrane helix</keyword>
<dbReference type="PANTHER" id="PTHR19848">
    <property type="entry name" value="WD40 REPEAT PROTEIN"/>
    <property type="match status" value="1"/>
</dbReference>
<feature type="repeat" description="WD" evidence="3">
    <location>
        <begin position="98"/>
        <end position="120"/>
    </location>
</feature>
<evidence type="ECO:0000256" key="3">
    <source>
        <dbReference type="PROSITE-ProRule" id="PRU00221"/>
    </source>
</evidence>
<accession>A0A8H6E059</accession>
<evidence type="ECO:0000256" key="1">
    <source>
        <dbReference type="ARBA" id="ARBA00022574"/>
    </source>
</evidence>
<dbReference type="PROSITE" id="PS50082">
    <property type="entry name" value="WD_REPEATS_2"/>
    <property type="match status" value="2"/>
</dbReference>
<dbReference type="SUPFAM" id="SSF50978">
    <property type="entry name" value="WD40 repeat-like"/>
    <property type="match status" value="1"/>
</dbReference>
<dbReference type="InterPro" id="IPR001680">
    <property type="entry name" value="WD40_rpt"/>
</dbReference>
<keyword evidence="4" id="KW-0812">Transmembrane</keyword>
<dbReference type="PROSITE" id="PS00678">
    <property type="entry name" value="WD_REPEATS_1"/>
    <property type="match status" value="2"/>
</dbReference>
<feature type="repeat" description="WD" evidence="3">
    <location>
        <begin position="121"/>
        <end position="157"/>
    </location>
</feature>
<dbReference type="InterPro" id="IPR015943">
    <property type="entry name" value="WD40/YVTN_repeat-like_dom_sf"/>
</dbReference>
<name>A0A8H6E059_COCSA</name>
<dbReference type="InterPro" id="IPR019775">
    <property type="entry name" value="WD40_repeat_CS"/>
</dbReference>
<protein>
    <recommendedName>
        <fullName evidence="7">Anaphase-promoting complex subunit 4 WD40 domain-containing protein</fullName>
    </recommendedName>
</protein>
<dbReference type="SMART" id="SM00320">
    <property type="entry name" value="WD40"/>
    <property type="match status" value="3"/>
</dbReference>
<dbReference type="Proteomes" id="UP000624244">
    <property type="component" value="Unassembled WGS sequence"/>
</dbReference>
<keyword evidence="2" id="KW-0677">Repeat</keyword>
<comment type="caution">
    <text evidence="5">The sequence shown here is derived from an EMBL/GenBank/DDBJ whole genome shotgun (WGS) entry which is preliminary data.</text>
</comment>
<sequence>MSLIGNSWTCYRLILNRKGGCITHEFYSGGRHHNSSILLEDAPLQIYLSAFTFASESSMIRQTFMSKLSEKVRMVSMKEAGRDASSNVIKGHSRWIIVASASRDKTVRLWEVATGTCHKVLKGHSNWVTAVTFSPDGQLLASASLDDTARLWEATTGVFHITLNSFHGHIQSMSFSPDGQVFHTTKGDFALCQTNGVPPLSSSQSQPCYSVVQDHWIMRNRQQFLWIPPECQILVTVVCKDMVCLGLSSGRIFLLKILYPPWLPPFFNYGHIVFLFPFLFFSWRLFTYRTCKLENYSC</sequence>
<dbReference type="Pfam" id="PF00400">
    <property type="entry name" value="WD40"/>
    <property type="match status" value="3"/>
</dbReference>
<evidence type="ECO:0000313" key="6">
    <source>
        <dbReference type="Proteomes" id="UP000624244"/>
    </source>
</evidence>
<dbReference type="PROSITE" id="PS50294">
    <property type="entry name" value="WD_REPEATS_REGION"/>
    <property type="match status" value="1"/>
</dbReference>
<evidence type="ECO:0000256" key="4">
    <source>
        <dbReference type="SAM" id="Phobius"/>
    </source>
</evidence>
<feature type="transmembrane region" description="Helical" evidence="4">
    <location>
        <begin position="266"/>
        <end position="286"/>
    </location>
</feature>
<evidence type="ECO:0000256" key="2">
    <source>
        <dbReference type="ARBA" id="ARBA00022737"/>
    </source>
</evidence>
<organism evidence="5 6">
    <name type="scientific">Cochliobolus sativus</name>
    <name type="common">Common root rot and spot blotch fungus</name>
    <name type="synonym">Bipolaris sorokiniana</name>
    <dbReference type="NCBI Taxonomy" id="45130"/>
    <lineage>
        <taxon>Eukaryota</taxon>
        <taxon>Fungi</taxon>
        <taxon>Dikarya</taxon>
        <taxon>Ascomycota</taxon>
        <taxon>Pezizomycotina</taxon>
        <taxon>Dothideomycetes</taxon>
        <taxon>Pleosporomycetidae</taxon>
        <taxon>Pleosporales</taxon>
        <taxon>Pleosporineae</taxon>
        <taxon>Pleosporaceae</taxon>
        <taxon>Bipolaris</taxon>
    </lineage>
</organism>
<gene>
    <name evidence="5" type="ORF">GGP41_001631</name>
</gene>
<dbReference type="AlphaFoldDB" id="A0A8H6E059"/>
<keyword evidence="4" id="KW-0472">Membrane</keyword>
<dbReference type="EMBL" id="WNKQ01000002">
    <property type="protein sequence ID" value="KAF5853095.1"/>
    <property type="molecule type" value="Genomic_DNA"/>
</dbReference>
<dbReference type="Gene3D" id="2.130.10.10">
    <property type="entry name" value="YVTN repeat-like/Quinoprotein amine dehydrogenase"/>
    <property type="match status" value="1"/>
</dbReference>